<dbReference type="Gene3D" id="3.40.50.300">
    <property type="entry name" value="P-loop containing nucleotide triphosphate hydrolases"/>
    <property type="match status" value="1"/>
</dbReference>
<keyword evidence="5" id="KW-1133">Transmembrane helix</keyword>
<keyword evidence="5" id="KW-0812">Transmembrane</keyword>
<gene>
    <name evidence="7" type="ORF">VXJ25_03645</name>
</gene>
<dbReference type="InterPro" id="IPR050095">
    <property type="entry name" value="ECF_ABC_transporter_ATP-bd"/>
</dbReference>
<evidence type="ECO:0000256" key="3">
    <source>
        <dbReference type="ARBA" id="ARBA00022741"/>
    </source>
</evidence>
<dbReference type="RefSeq" id="WP_330957861.1">
    <property type="nucleotide sequence ID" value="NZ_JAZGJQ010000003.1"/>
</dbReference>
<feature type="domain" description="ABC transporter" evidence="6">
    <location>
        <begin position="165"/>
        <end position="406"/>
    </location>
</feature>
<comment type="caution">
    <text evidence="7">The sequence shown here is derived from an EMBL/GenBank/DDBJ whole genome shotgun (WGS) entry which is preliminary data.</text>
</comment>
<keyword evidence="2" id="KW-0813">Transport</keyword>
<name>A0ABU7R917_9ACTN</name>
<dbReference type="SMART" id="SM00382">
    <property type="entry name" value="AAA"/>
    <property type="match status" value="1"/>
</dbReference>
<proteinExistence type="inferred from homology"/>
<dbReference type="PROSITE" id="PS50893">
    <property type="entry name" value="ABC_TRANSPORTER_2"/>
    <property type="match status" value="1"/>
</dbReference>
<evidence type="ECO:0000256" key="1">
    <source>
        <dbReference type="ARBA" id="ARBA00005417"/>
    </source>
</evidence>
<feature type="transmembrane region" description="Helical" evidence="5">
    <location>
        <begin position="87"/>
        <end position="105"/>
    </location>
</feature>
<dbReference type="SUPFAM" id="SSF52540">
    <property type="entry name" value="P-loop containing nucleoside triphosphate hydrolases"/>
    <property type="match status" value="1"/>
</dbReference>
<dbReference type="InterPro" id="IPR003439">
    <property type="entry name" value="ABC_transporter-like_ATP-bd"/>
</dbReference>
<evidence type="ECO:0000256" key="4">
    <source>
        <dbReference type="ARBA" id="ARBA00022840"/>
    </source>
</evidence>
<dbReference type="InterPro" id="IPR027417">
    <property type="entry name" value="P-loop_NTPase"/>
</dbReference>
<comment type="similarity">
    <text evidence="1">Belongs to the ABC transporter superfamily.</text>
</comment>
<dbReference type="InterPro" id="IPR003593">
    <property type="entry name" value="AAA+_ATPase"/>
</dbReference>
<evidence type="ECO:0000259" key="6">
    <source>
        <dbReference type="PROSITE" id="PS50893"/>
    </source>
</evidence>
<sequence length="439" mass="44881">MGEAGQVRASRPSVERLTQVATLAAVGLVLSYVESMVPLPTALPGVKLGLSNVAVLVCLCTVDARAAALVAVVKVLAAGFLFGSPMMIAYSAAGTLLAFLSMLLMERVLDAGEVATSMVAAIMHNAGQVLVATLVLSAPAVLLSLPVLAAAACATGALTGMVARGVLASLRRRPARPRVASEVDLEVAPGELVAFVGRNGSGKTSFALQWAAEKNAQVAVAAGPAGPGGRGGQAADGRTTRAAGGRASRVGLCFQDPDDQAVCDVVQDDVAFALENRGADPCEMRARADAELGALGIRELADRPLDELSGGQRSKANVAGLLAGDFDVIAFDEVTAMLDAASTERFFSLVDGLRERGVGVVLVTHRMEEALRADRVCVFSGGRLLACEPPDSLAADGALLERAGLELPAVMGLAGELRARGVAVPLTADPLELVGALCR</sequence>
<keyword evidence="5" id="KW-0472">Membrane</keyword>
<dbReference type="InterPro" id="IPR010898">
    <property type="entry name" value="Hpre_diP_synth_I"/>
</dbReference>
<evidence type="ECO:0000313" key="7">
    <source>
        <dbReference type="EMBL" id="MEE6147093.1"/>
    </source>
</evidence>
<reference evidence="7 8" key="1">
    <citation type="submission" date="2024-01" db="EMBL/GenBank/DDBJ databases">
        <title>Description of Olsenella sp. nov., isolated from pig feces.</title>
        <authorList>
            <person name="Chang Y.-H."/>
        </authorList>
    </citation>
    <scope>NUCLEOTIDE SEQUENCE [LARGE SCALE GENOMIC DNA]</scope>
    <source>
        <strain evidence="7 8">YH-ols2223</strain>
    </source>
</reference>
<protein>
    <submittedName>
        <fullName evidence="7">Gx transporter family protein</fullName>
    </submittedName>
</protein>
<dbReference type="Proteomes" id="UP001332931">
    <property type="component" value="Unassembled WGS sequence"/>
</dbReference>
<organism evidence="7 8">
    <name type="scientific">Olsenella absiana</name>
    <dbReference type="NCBI Taxonomy" id="3115222"/>
    <lineage>
        <taxon>Bacteria</taxon>
        <taxon>Bacillati</taxon>
        <taxon>Actinomycetota</taxon>
        <taxon>Coriobacteriia</taxon>
        <taxon>Coriobacteriales</taxon>
        <taxon>Atopobiaceae</taxon>
        <taxon>Olsenella</taxon>
    </lineage>
</organism>
<keyword evidence="8" id="KW-1185">Reference proteome</keyword>
<dbReference type="Pfam" id="PF00005">
    <property type="entry name" value="ABC_tran"/>
    <property type="match status" value="1"/>
</dbReference>
<feature type="transmembrane region" description="Helical" evidence="5">
    <location>
        <begin position="20"/>
        <end position="41"/>
    </location>
</feature>
<accession>A0ABU7R917</accession>
<keyword evidence="4" id="KW-0067">ATP-binding</keyword>
<dbReference type="CDD" id="cd03225">
    <property type="entry name" value="ABC_cobalt_CbiO_domain1"/>
    <property type="match status" value="1"/>
</dbReference>
<evidence type="ECO:0000256" key="5">
    <source>
        <dbReference type="SAM" id="Phobius"/>
    </source>
</evidence>
<feature type="transmembrane region" description="Helical" evidence="5">
    <location>
        <begin position="53"/>
        <end position="81"/>
    </location>
</feature>
<dbReference type="PANTHER" id="PTHR43553">
    <property type="entry name" value="HEAVY METAL TRANSPORTER"/>
    <property type="match status" value="1"/>
</dbReference>
<evidence type="ECO:0000313" key="8">
    <source>
        <dbReference type="Proteomes" id="UP001332931"/>
    </source>
</evidence>
<dbReference type="PROSITE" id="PS00211">
    <property type="entry name" value="ABC_TRANSPORTER_1"/>
    <property type="match status" value="1"/>
</dbReference>
<dbReference type="InterPro" id="IPR017871">
    <property type="entry name" value="ABC_transporter-like_CS"/>
</dbReference>
<dbReference type="PANTHER" id="PTHR43553:SF24">
    <property type="entry name" value="ENERGY-COUPLING FACTOR TRANSPORTER ATP-BINDING PROTEIN ECFA1"/>
    <property type="match status" value="1"/>
</dbReference>
<dbReference type="Pfam" id="PF07456">
    <property type="entry name" value="Hpre_diP_synt_I"/>
    <property type="match status" value="1"/>
</dbReference>
<evidence type="ECO:0000256" key="2">
    <source>
        <dbReference type="ARBA" id="ARBA00022448"/>
    </source>
</evidence>
<feature type="transmembrane region" description="Helical" evidence="5">
    <location>
        <begin position="117"/>
        <end position="141"/>
    </location>
</feature>
<dbReference type="Gene3D" id="1.10.1760.20">
    <property type="match status" value="1"/>
</dbReference>
<dbReference type="InterPro" id="IPR015856">
    <property type="entry name" value="ABC_transpr_CbiO/EcfA_su"/>
</dbReference>
<keyword evidence="3" id="KW-0547">Nucleotide-binding</keyword>
<dbReference type="EMBL" id="JAZGJQ010000003">
    <property type="protein sequence ID" value="MEE6147093.1"/>
    <property type="molecule type" value="Genomic_DNA"/>
</dbReference>
<feature type="transmembrane region" description="Helical" evidence="5">
    <location>
        <begin position="147"/>
        <end position="167"/>
    </location>
</feature>